<feature type="binding site" evidence="5">
    <location>
        <position position="116"/>
    </location>
    <ligand>
        <name>substrate</name>
    </ligand>
</feature>
<name>A0A418YP83_9SPHN</name>
<proteinExistence type="inferred from homology"/>
<dbReference type="PIRSF" id="PIRSF015582">
    <property type="entry name" value="Cit_lyase_B"/>
    <property type="match status" value="1"/>
</dbReference>
<accession>A0A418YP83</accession>
<feature type="domain" description="HpcH/HpaI aldolase/citrate lyase" evidence="7">
    <location>
        <begin position="7"/>
        <end position="209"/>
    </location>
</feature>
<dbReference type="InterPro" id="IPR040442">
    <property type="entry name" value="Pyrv_kinase-like_dom_sf"/>
</dbReference>
<keyword evidence="4 6" id="KW-0460">Magnesium</keyword>
<evidence type="ECO:0000313" key="8">
    <source>
        <dbReference type="EMBL" id="RJG53083.1"/>
    </source>
</evidence>
<dbReference type="InterPro" id="IPR011206">
    <property type="entry name" value="Citrate_lyase_beta/mcl1/mcl2"/>
</dbReference>
<keyword evidence="3 6" id="KW-0479">Metal-binding</keyword>
<keyword evidence="9" id="KW-1185">Reference proteome</keyword>
<comment type="caution">
    <text evidence="8">The sequence shown here is derived from an EMBL/GenBank/DDBJ whole genome shotgun (WGS) entry which is preliminary data.</text>
</comment>
<gene>
    <name evidence="8" type="ORF">D0Z70_17675</name>
</gene>
<dbReference type="GO" id="GO:0006107">
    <property type="term" value="P:oxaloacetate metabolic process"/>
    <property type="evidence" value="ECO:0007669"/>
    <property type="project" value="TreeGrafter"/>
</dbReference>
<dbReference type="EMBL" id="QVRA01000019">
    <property type="protein sequence ID" value="RJG53083.1"/>
    <property type="molecule type" value="Genomic_DNA"/>
</dbReference>
<evidence type="ECO:0000256" key="1">
    <source>
        <dbReference type="ARBA" id="ARBA00001946"/>
    </source>
</evidence>
<dbReference type="PANTHER" id="PTHR32308">
    <property type="entry name" value="LYASE BETA SUBUNIT, PUTATIVE (AFU_ORTHOLOGUE AFUA_4G13030)-RELATED"/>
    <property type="match status" value="1"/>
</dbReference>
<dbReference type="Gene3D" id="3.20.20.60">
    <property type="entry name" value="Phosphoenolpyruvate-binding domains"/>
    <property type="match status" value="1"/>
</dbReference>
<sequence>MRSSITLLFVPGDRPERYAKAATSGADAIIIDLEDAVAPANKVQARTALCHVVALPADMDIFVRVNAVNTPWHEEDLAAIASLPLSGLMLAKTESAHDVEQASEVVAGQPVIALLETALGLSRAREISASACVRRLAFGSIDYCADIGAAHRREPLLAARSEIVLASRLSSLLSPIDGVCTSLGEEALLEDHARYALDLGFGGKLCIHPSQIAPVRNGFAPTREELAWAQRILATGEDGATSVDGTMVDAPVRVRARQILRRANRAGTAIQEEAS</sequence>
<dbReference type="InterPro" id="IPR015813">
    <property type="entry name" value="Pyrv/PenolPyrv_kinase-like_dom"/>
</dbReference>
<dbReference type="GO" id="GO:0000287">
    <property type="term" value="F:magnesium ion binding"/>
    <property type="evidence" value="ECO:0007669"/>
    <property type="project" value="TreeGrafter"/>
</dbReference>
<dbReference type="AlphaFoldDB" id="A0A418YP83"/>
<evidence type="ECO:0000256" key="6">
    <source>
        <dbReference type="PIRSR" id="PIRSR015582-2"/>
    </source>
</evidence>
<evidence type="ECO:0000256" key="3">
    <source>
        <dbReference type="ARBA" id="ARBA00022723"/>
    </source>
</evidence>
<evidence type="ECO:0000256" key="2">
    <source>
        <dbReference type="ARBA" id="ARBA00005568"/>
    </source>
</evidence>
<evidence type="ECO:0000256" key="5">
    <source>
        <dbReference type="PIRSR" id="PIRSR015582-1"/>
    </source>
</evidence>
<dbReference type="Proteomes" id="UP000283469">
    <property type="component" value="Unassembled WGS sequence"/>
</dbReference>
<organism evidence="8 9">
    <name type="scientific">Sphingobium terrigena</name>
    <dbReference type="NCBI Taxonomy" id="2304063"/>
    <lineage>
        <taxon>Bacteria</taxon>
        <taxon>Pseudomonadati</taxon>
        <taxon>Pseudomonadota</taxon>
        <taxon>Alphaproteobacteria</taxon>
        <taxon>Sphingomonadales</taxon>
        <taxon>Sphingomonadaceae</taxon>
        <taxon>Sphingobium</taxon>
    </lineage>
</organism>
<dbReference type="PANTHER" id="PTHR32308:SF10">
    <property type="entry name" value="CITRATE LYASE SUBUNIT BETA"/>
    <property type="match status" value="1"/>
</dbReference>
<dbReference type="InterPro" id="IPR005000">
    <property type="entry name" value="Aldolase/citrate-lyase_domain"/>
</dbReference>
<evidence type="ECO:0000313" key="9">
    <source>
        <dbReference type="Proteomes" id="UP000283469"/>
    </source>
</evidence>
<comment type="cofactor">
    <cofactor evidence="1">
        <name>Mg(2+)</name>
        <dbReference type="ChEBI" id="CHEBI:18420"/>
    </cofactor>
</comment>
<evidence type="ECO:0000256" key="4">
    <source>
        <dbReference type="ARBA" id="ARBA00022842"/>
    </source>
</evidence>
<keyword evidence="8" id="KW-0456">Lyase</keyword>
<evidence type="ECO:0000259" key="7">
    <source>
        <dbReference type="Pfam" id="PF03328"/>
    </source>
</evidence>
<dbReference type="Pfam" id="PF03328">
    <property type="entry name" value="HpcH_HpaI"/>
    <property type="match status" value="1"/>
</dbReference>
<dbReference type="SUPFAM" id="SSF51621">
    <property type="entry name" value="Phosphoenolpyruvate/pyruvate domain"/>
    <property type="match status" value="1"/>
</dbReference>
<reference evidence="8 9" key="1">
    <citation type="submission" date="2018-08" db="EMBL/GenBank/DDBJ databases">
        <title>Sphingobium sp. EO9.</title>
        <authorList>
            <person name="Park Y."/>
            <person name="Kim K.H."/>
            <person name="Jeon C.O."/>
        </authorList>
    </citation>
    <scope>NUCLEOTIDE SEQUENCE [LARGE SCALE GENOMIC DNA]</scope>
    <source>
        <strain evidence="8 9">EO9</strain>
    </source>
</reference>
<feature type="binding site" evidence="6">
    <location>
        <position position="116"/>
    </location>
    <ligand>
        <name>Mg(2+)</name>
        <dbReference type="ChEBI" id="CHEBI:18420"/>
    </ligand>
</feature>
<protein>
    <submittedName>
        <fullName evidence="8">CoA ester lyase</fullName>
    </submittedName>
</protein>
<dbReference type="OrthoDB" id="9800547at2"/>
<feature type="binding site" evidence="6">
    <location>
        <position position="142"/>
    </location>
    <ligand>
        <name>Mg(2+)</name>
        <dbReference type="ChEBI" id="CHEBI:18420"/>
    </ligand>
</feature>
<dbReference type="GO" id="GO:0016829">
    <property type="term" value="F:lyase activity"/>
    <property type="evidence" value="ECO:0007669"/>
    <property type="project" value="UniProtKB-KW"/>
</dbReference>
<feature type="binding site" evidence="5">
    <location>
        <position position="64"/>
    </location>
    <ligand>
        <name>substrate</name>
    </ligand>
</feature>
<comment type="similarity">
    <text evidence="2">Belongs to the HpcH/HpaI aldolase family.</text>
</comment>